<evidence type="ECO:0000256" key="1">
    <source>
        <dbReference type="SAM" id="MobiDB-lite"/>
    </source>
</evidence>
<dbReference type="RefSeq" id="WP_344087629.1">
    <property type="nucleotide sequence ID" value="NZ_BAAALS010000038.1"/>
</dbReference>
<evidence type="ECO:0000313" key="3">
    <source>
        <dbReference type="Proteomes" id="UP001500655"/>
    </source>
</evidence>
<reference evidence="3" key="1">
    <citation type="journal article" date="2019" name="Int. J. Syst. Evol. Microbiol.">
        <title>The Global Catalogue of Microorganisms (GCM) 10K type strain sequencing project: providing services to taxonomists for standard genome sequencing and annotation.</title>
        <authorList>
            <consortium name="The Broad Institute Genomics Platform"/>
            <consortium name="The Broad Institute Genome Sequencing Center for Infectious Disease"/>
            <person name="Wu L."/>
            <person name="Ma J."/>
        </authorList>
    </citation>
    <scope>NUCLEOTIDE SEQUENCE [LARGE SCALE GENOMIC DNA]</scope>
    <source>
        <strain evidence="3">JCM 13249</strain>
    </source>
</reference>
<accession>A0ABP4X9J9</accession>
<keyword evidence="3" id="KW-1185">Reference proteome</keyword>
<protein>
    <submittedName>
        <fullName evidence="2">Uncharacterized protein</fullName>
    </submittedName>
</protein>
<feature type="region of interest" description="Disordered" evidence="1">
    <location>
        <begin position="267"/>
        <end position="300"/>
    </location>
</feature>
<sequence length="300" mass="32093">MCADLLTAANTTGRQAALADCVPALYLERLRPGGRLDTWYRPDTNIAIGPTVVTVADLARMGLIIDGVTHRIDLGELIADTRRALAPSSRWMTAITQGDPTEPNIGQPRLWLDFEHAGRNTLAGDVAILLWYLLGMGGWLVPTYQPATYRRTLRHHLNPISTPRARHLALSAPQRHLEVSYEWNVGAGRAAALTALAIALRGQLGAACAEGHANLMYALRPYLICRILGVIDLCAMAGADTVVCLAKLAQLRQPGLTLDDLLADLHPPTEAATGMPPSGPDAMSAADTPAAAPPGQRSTR</sequence>
<name>A0ABP4X9J9_9ACTN</name>
<comment type="caution">
    <text evidence="2">The sequence shown here is derived from an EMBL/GenBank/DDBJ whole genome shotgun (WGS) entry which is preliminary data.</text>
</comment>
<dbReference type="Proteomes" id="UP001500655">
    <property type="component" value="Unassembled WGS sequence"/>
</dbReference>
<evidence type="ECO:0000313" key="2">
    <source>
        <dbReference type="EMBL" id="GAA1774345.1"/>
    </source>
</evidence>
<feature type="compositionally biased region" description="Low complexity" evidence="1">
    <location>
        <begin position="280"/>
        <end position="294"/>
    </location>
</feature>
<dbReference type="EMBL" id="BAAALS010000038">
    <property type="protein sequence ID" value="GAA1774345.1"/>
    <property type="molecule type" value="Genomic_DNA"/>
</dbReference>
<proteinExistence type="predicted"/>
<gene>
    <name evidence="2" type="ORF">GCM10009681_52400</name>
</gene>
<organism evidence="2 3">
    <name type="scientific">Luedemannella helvata</name>
    <dbReference type="NCBI Taxonomy" id="349315"/>
    <lineage>
        <taxon>Bacteria</taxon>
        <taxon>Bacillati</taxon>
        <taxon>Actinomycetota</taxon>
        <taxon>Actinomycetes</taxon>
        <taxon>Micromonosporales</taxon>
        <taxon>Micromonosporaceae</taxon>
        <taxon>Luedemannella</taxon>
    </lineage>
</organism>